<dbReference type="InterPro" id="IPR021955">
    <property type="entry name" value="DUF3572"/>
</dbReference>
<dbReference type="Proteomes" id="UP000198307">
    <property type="component" value="Unassembled WGS sequence"/>
</dbReference>
<gene>
    <name evidence="1" type="ORF">SAMN05444959_10399</name>
</gene>
<dbReference type="RefSeq" id="WP_089343400.1">
    <property type="nucleotide sequence ID" value="NZ_CP067129.1"/>
</dbReference>
<dbReference type="AlphaFoldDB" id="A0A239PQP6"/>
<sequence length="95" mass="10510">MKDQDRPQQLAASLLLYVLERPELVEGFLGVSGLRPEDLRQMAGTAELDLPLLDYILEDDGRVLDAAEALNLRPEDFLKTRIALDGPGGYGWEVG</sequence>
<keyword evidence="2" id="KW-1185">Reference proteome</keyword>
<dbReference type="OrthoDB" id="7356934at2"/>
<name>A0A239PQP6_9RHOB</name>
<dbReference type="Pfam" id="PF12096">
    <property type="entry name" value="DUF3572"/>
    <property type="match status" value="1"/>
</dbReference>
<evidence type="ECO:0000313" key="2">
    <source>
        <dbReference type="Proteomes" id="UP000198307"/>
    </source>
</evidence>
<dbReference type="EMBL" id="FZQB01000003">
    <property type="protein sequence ID" value="SNT72601.1"/>
    <property type="molecule type" value="Genomic_DNA"/>
</dbReference>
<evidence type="ECO:0000313" key="1">
    <source>
        <dbReference type="EMBL" id="SNT72601.1"/>
    </source>
</evidence>
<protein>
    <recommendedName>
        <fullName evidence="3">DUF3572 family protein</fullName>
    </recommendedName>
</protein>
<evidence type="ECO:0008006" key="3">
    <source>
        <dbReference type="Google" id="ProtNLM"/>
    </source>
</evidence>
<accession>A0A239PQP6</accession>
<reference evidence="1 2" key="1">
    <citation type="submission" date="2017-07" db="EMBL/GenBank/DDBJ databases">
        <authorList>
            <person name="Sun Z.S."/>
            <person name="Albrecht U."/>
            <person name="Echele G."/>
            <person name="Lee C.C."/>
        </authorList>
    </citation>
    <scope>NUCLEOTIDE SEQUENCE [LARGE SCALE GENOMIC DNA]</scope>
    <source>
        <strain evidence="1 2">DSM 14827</strain>
    </source>
</reference>
<organism evidence="1 2">
    <name type="scientific">Paracoccus seriniphilus</name>
    <dbReference type="NCBI Taxonomy" id="184748"/>
    <lineage>
        <taxon>Bacteria</taxon>
        <taxon>Pseudomonadati</taxon>
        <taxon>Pseudomonadota</taxon>
        <taxon>Alphaproteobacteria</taxon>
        <taxon>Rhodobacterales</taxon>
        <taxon>Paracoccaceae</taxon>
        <taxon>Paracoccus</taxon>
    </lineage>
</organism>
<proteinExistence type="predicted"/>